<dbReference type="Pfam" id="PF07995">
    <property type="entry name" value="GSDH"/>
    <property type="match status" value="1"/>
</dbReference>
<reference evidence="4 5" key="1">
    <citation type="submission" date="2016-11" db="EMBL/GenBank/DDBJ databases">
        <authorList>
            <person name="Jaros S."/>
            <person name="Januszkiewicz K."/>
            <person name="Wedrychowicz H."/>
        </authorList>
    </citation>
    <scope>NUCLEOTIDE SEQUENCE [LARGE SCALE GENOMIC DNA]</scope>
    <source>
        <strain evidence="4 5">DSM 15692</strain>
    </source>
</reference>
<dbReference type="AlphaFoldDB" id="A0A1M4SHW9"/>
<dbReference type="EMBL" id="FQUF01000003">
    <property type="protein sequence ID" value="SHE31786.1"/>
    <property type="molecule type" value="Genomic_DNA"/>
</dbReference>
<dbReference type="InterPro" id="IPR012938">
    <property type="entry name" value="Glc/Sorbosone_DH"/>
</dbReference>
<feature type="signal peptide" evidence="2">
    <location>
        <begin position="1"/>
        <end position="21"/>
    </location>
</feature>
<proteinExistence type="predicted"/>
<keyword evidence="5" id="KW-1185">Reference proteome</keyword>
<evidence type="ECO:0000259" key="3">
    <source>
        <dbReference type="Pfam" id="PF07995"/>
    </source>
</evidence>
<feature type="compositionally biased region" description="Acidic residues" evidence="1">
    <location>
        <begin position="27"/>
        <end position="62"/>
    </location>
</feature>
<evidence type="ECO:0000313" key="4">
    <source>
        <dbReference type="EMBL" id="SHE31786.1"/>
    </source>
</evidence>
<keyword evidence="2" id="KW-0732">Signal</keyword>
<dbReference type="STRING" id="1121025.SAMN02745249_00186"/>
<evidence type="ECO:0000313" key="5">
    <source>
        <dbReference type="Proteomes" id="UP000184128"/>
    </source>
</evidence>
<dbReference type="Gene3D" id="2.120.10.30">
    <property type="entry name" value="TolB, C-terminal domain"/>
    <property type="match status" value="1"/>
</dbReference>
<evidence type="ECO:0000256" key="1">
    <source>
        <dbReference type="SAM" id="MobiDB-lite"/>
    </source>
</evidence>
<dbReference type="OrthoDB" id="9770043at2"/>
<name>A0A1M4SHW9_9LACT</name>
<dbReference type="InterPro" id="IPR011041">
    <property type="entry name" value="Quinoprot_gluc/sorb_DH_b-prop"/>
</dbReference>
<evidence type="ECO:0000256" key="2">
    <source>
        <dbReference type="SAM" id="SignalP"/>
    </source>
</evidence>
<feature type="domain" description="Glucose/Sorbosone dehydrogenase" evidence="3">
    <location>
        <begin position="72"/>
        <end position="364"/>
    </location>
</feature>
<feature type="chain" id="PRO_5038857746" evidence="2">
    <location>
        <begin position="22"/>
        <end position="383"/>
    </location>
</feature>
<dbReference type="PROSITE" id="PS51257">
    <property type="entry name" value="PROKAR_LIPOPROTEIN"/>
    <property type="match status" value="1"/>
</dbReference>
<dbReference type="PANTHER" id="PTHR19328:SF13">
    <property type="entry name" value="HIPL1 PROTEIN"/>
    <property type="match status" value="1"/>
</dbReference>
<organism evidence="4 5">
    <name type="scientific">Atopostipes suicloacalis DSM 15692</name>
    <dbReference type="NCBI Taxonomy" id="1121025"/>
    <lineage>
        <taxon>Bacteria</taxon>
        <taxon>Bacillati</taxon>
        <taxon>Bacillota</taxon>
        <taxon>Bacilli</taxon>
        <taxon>Lactobacillales</taxon>
        <taxon>Carnobacteriaceae</taxon>
        <taxon>Atopostipes</taxon>
    </lineage>
</organism>
<dbReference type="RefSeq" id="WP_073294801.1">
    <property type="nucleotide sequence ID" value="NZ_FQUF01000003.1"/>
</dbReference>
<dbReference type="SUPFAM" id="SSF50952">
    <property type="entry name" value="Soluble quinoprotein glucose dehydrogenase"/>
    <property type="match status" value="1"/>
</dbReference>
<gene>
    <name evidence="4" type="ORF">SAMN02745249_00186</name>
</gene>
<feature type="region of interest" description="Disordered" evidence="1">
    <location>
        <begin position="26"/>
        <end position="63"/>
    </location>
</feature>
<dbReference type="PANTHER" id="PTHR19328">
    <property type="entry name" value="HEDGEHOG-INTERACTING PROTEIN"/>
    <property type="match status" value="1"/>
</dbReference>
<accession>A0A1M4SHW9</accession>
<sequence>MKKFFFVFLLFLMLIVGCTTDNQPMEEVPETLTEEPIGEQEVDEKEPEENEENDTASEEPLPDELTVLAENLNAPWSIEKIENTFYITERPGVIVKVEDEEETRQEVELSNDLATAEEAGFMGFVLAPDFEKTKQAYAYYTYTNENGQFNKIVTLTLEGDQWTEASVLFDQIPSGPYHHGGRIKIGPDNKLYVTIGDALNENLAQQVDSLAGKILRMNLDGSIPEDNPFENSYVYSYGHRNAQGLVWLPDDTMYASEHGNQANDEINLIKAGENYGWPLIEGTQEQKELISPEFTSGSDQTWAPSGMTQSENKLYVAGLRGNAVFVFDLATGEVQETLTDFGRIRDVYIEEDHLYFITNNTDGRGNPEEADDKLYRISLAELE</sequence>
<dbReference type="InterPro" id="IPR011042">
    <property type="entry name" value="6-blade_b-propeller_TolB-like"/>
</dbReference>
<dbReference type="Proteomes" id="UP000184128">
    <property type="component" value="Unassembled WGS sequence"/>
</dbReference>
<protein>
    <submittedName>
        <fullName evidence="4">Glucose/arabinose dehydrogenase, beta-propeller fold</fullName>
    </submittedName>
</protein>